<feature type="domain" description="Integrase catalytic" evidence="1">
    <location>
        <begin position="933"/>
        <end position="1123"/>
    </location>
</feature>
<dbReference type="InterPro" id="IPR012337">
    <property type="entry name" value="RNaseH-like_sf"/>
</dbReference>
<dbReference type="SUPFAM" id="SSF53098">
    <property type="entry name" value="Ribonuclease H-like"/>
    <property type="match status" value="1"/>
</dbReference>
<dbReference type="PROSITE" id="PS50994">
    <property type="entry name" value="INTEGRASE"/>
    <property type="match status" value="1"/>
</dbReference>
<evidence type="ECO:0000259" key="1">
    <source>
        <dbReference type="PROSITE" id="PS50994"/>
    </source>
</evidence>
<dbReference type="GO" id="GO:0071897">
    <property type="term" value="P:DNA biosynthetic process"/>
    <property type="evidence" value="ECO:0007669"/>
    <property type="project" value="UniProtKB-ARBA"/>
</dbReference>
<sequence>MVEGVGATINTRVKGSVKFTLRSTTSNFEMRIDALVLSSITSPTPAVKVDMNQWPYLRGIDLADNQFGTPGIIDVLIGADVWGRLIEGEVIGGRPDEPFAQRTRFGWVVFGPAAVTLPAKESLLTLTTSLDREDHRLEELVSKFWQMEEIAVVDNLPENECEQIFDTTHSRTPDGRYMVQLPLRRKATELGDSYTLALQQFYRLERRMVSDPVLRENYISFMREYAALGHMETVQPPYNHTNCYYIPHHAVTAKFRVVFNASAPTSTGISLNDVQLVGPTLQDSLSSILLRFRRYRVAITADIEKMFRQVLVAPEHRDYQRIIWRESPADDIRVYRLKTITYGMACSPYNAVRTLQQCARDNSAVVPDVQQAARARTAILTSFYVDDFLTSCESVIDAVELAKNVDAILSAGKFTLRKWNSNDSQVMVHLSNEQSLSSYIFHPGEASVLGLRWDALSDQLFFRVDLRQRGEIPTKRRVLSEVARLFDPTGLLAPVIVTGKIFIQRLWSTGLSWDSPLPDDLCREWLKYRAQLPELNQIQIERWMGMIPRVETSFHGFCDASSHAYAAVIYARTLHTDGSVRFTLLTARTRVAPLKATTIPRLEFAAALLLTETFQNVRVSLGLVDVPYYLWSDSAIVLCWLRKDPTTLKPFISNRVRRIQELTSPTRWHHIRSAHNPADCASRGITPGELLAHPLWWHGPKEAEMIYSDSSDVPLSKDESDILLAENRNTYKLIALVSHPLFTRRPNGHAILLTERFSNITRLLGTVAIILRWLRNRRHLRQPVISAQELDDALYTIIRLEQEEHFADEIRQLKSSSGLASSSRIMPLNPFIDKNRILRVGGRIHKAELGHDQRFPIILPKSTPLVKLLLHQAHESTLHGGTQLMLHTLRRRFWILSSRQAVKGFIHNCVVCRRHRGEVLKQQMASLPGQRIRAARPFISSGVDYRGPFTLRIGTKRSRTLIKTYLAIFICMVTKAVHIEVVDDLSAQAFLDAFTRFVSRRGPCRDLYSDNGTAFVGANRLLKEDLAAWQGENNQRSLANSGTHWHFITPSAPHQGGLWEAAVKSAKHHLVRCVGTQVMWYSQLQTLAVRIEACLNSRPITPLYDDPEEKLALTPGDFLIGSPLLAVPEPDIKQIPSNRLKQWQWIRQIQQGFWKRWSEEYLTILQRRNKWLRRTRNIRVDDIVLVKQENLPPTHWCLGRVTTVHPGTDGVVRNVTLKTARGYMKRAVQKLCLLLEKEDFESTDSTGQDV</sequence>
<dbReference type="OrthoDB" id="8065733at2759"/>
<dbReference type="Gene3D" id="3.30.420.10">
    <property type="entry name" value="Ribonuclease H-like superfamily/Ribonuclease H"/>
    <property type="match status" value="1"/>
</dbReference>
<protein>
    <recommendedName>
        <fullName evidence="1">Integrase catalytic domain-containing protein</fullName>
    </recommendedName>
</protein>
<dbReference type="GO" id="GO:0042575">
    <property type="term" value="C:DNA polymerase complex"/>
    <property type="evidence" value="ECO:0007669"/>
    <property type="project" value="UniProtKB-ARBA"/>
</dbReference>
<dbReference type="Pfam" id="PF18701">
    <property type="entry name" value="DUF5641"/>
    <property type="match status" value="1"/>
</dbReference>
<evidence type="ECO:0000313" key="2">
    <source>
        <dbReference type="EMBL" id="JAC48849.1"/>
    </source>
</evidence>
<organism evidence="2">
    <name type="scientific">Bactrocera dorsalis</name>
    <name type="common">Oriental fruit fly</name>
    <name type="synonym">Dacus dorsalis</name>
    <dbReference type="NCBI Taxonomy" id="27457"/>
    <lineage>
        <taxon>Eukaryota</taxon>
        <taxon>Metazoa</taxon>
        <taxon>Ecdysozoa</taxon>
        <taxon>Arthropoda</taxon>
        <taxon>Hexapoda</taxon>
        <taxon>Insecta</taxon>
        <taxon>Pterygota</taxon>
        <taxon>Neoptera</taxon>
        <taxon>Endopterygota</taxon>
        <taxon>Diptera</taxon>
        <taxon>Brachycera</taxon>
        <taxon>Muscomorpha</taxon>
        <taxon>Tephritoidea</taxon>
        <taxon>Tephritidae</taxon>
        <taxon>Bactrocera</taxon>
        <taxon>Bactrocera</taxon>
    </lineage>
</organism>
<proteinExistence type="predicted"/>
<dbReference type="SUPFAM" id="SSF56672">
    <property type="entry name" value="DNA/RNA polymerases"/>
    <property type="match status" value="1"/>
</dbReference>
<reference evidence="2" key="1">
    <citation type="journal article" date="2014" name="BMC Genomics">
        <title>Characterizing the developmental transcriptome of the oriental fruit fly, Bactrocera dorsalis (Diptera: Tephritidae) through comparative genomic analysis with Drosophila melanogaster utilizing modENCODE datasets.</title>
        <authorList>
            <person name="Geib S.M."/>
            <person name="Calla B."/>
            <person name="Hall B."/>
            <person name="Hou S."/>
            <person name="Manoukis N.C."/>
        </authorList>
    </citation>
    <scope>NUCLEOTIDE SEQUENCE</scope>
    <source>
        <strain evidence="2">Punador</strain>
    </source>
</reference>
<dbReference type="AlphaFoldDB" id="A0A034W2D1"/>
<dbReference type="Pfam" id="PF17921">
    <property type="entry name" value="Integrase_H2C2"/>
    <property type="match status" value="1"/>
</dbReference>
<name>A0A034W2D1_BACDO</name>
<dbReference type="Pfam" id="PF05380">
    <property type="entry name" value="Peptidase_A17"/>
    <property type="match status" value="1"/>
</dbReference>
<dbReference type="CDD" id="cd01644">
    <property type="entry name" value="RT_pepA17"/>
    <property type="match status" value="1"/>
</dbReference>
<accession>A0A034W2D1</accession>
<dbReference type="InterPro" id="IPR040676">
    <property type="entry name" value="DUF5641"/>
</dbReference>
<dbReference type="GO" id="GO:0015074">
    <property type="term" value="P:DNA integration"/>
    <property type="evidence" value="ECO:0007669"/>
    <property type="project" value="InterPro"/>
</dbReference>
<dbReference type="PANTHER" id="PTHR47331:SF1">
    <property type="entry name" value="GAG-LIKE PROTEIN"/>
    <property type="match status" value="1"/>
</dbReference>
<dbReference type="InterPro" id="IPR043502">
    <property type="entry name" value="DNA/RNA_pol_sf"/>
</dbReference>
<dbReference type="EMBL" id="GAKP01010103">
    <property type="protein sequence ID" value="JAC48849.1"/>
    <property type="molecule type" value="Transcribed_RNA"/>
</dbReference>
<dbReference type="PANTHER" id="PTHR47331">
    <property type="entry name" value="PHD-TYPE DOMAIN-CONTAINING PROTEIN"/>
    <property type="match status" value="1"/>
</dbReference>
<dbReference type="Gene3D" id="1.10.340.70">
    <property type="match status" value="1"/>
</dbReference>
<dbReference type="InterPro" id="IPR036397">
    <property type="entry name" value="RNaseH_sf"/>
</dbReference>
<dbReference type="GO" id="GO:0003676">
    <property type="term" value="F:nucleic acid binding"/>
    <property type="evidence" value="ECO:0007669"/>
    <property type="project" value="InterPro"/>
</dbReference>
<dbReference type="InterPro" id="IPR001584">
    <property type="entry name" value="Integrase_cat-core"/>
</dbReference>
<dbReference type="InterPro" id="IPR008042">
    <property type="entry name" value="Retrotrans_Pao"/>
</dbReference>
<dbReference type="InterPro" id="IPR041588">
    <property type="entry name" value="Integrase_H2C2"/>
</dbReference>